<dbReference type="AlphaFoldDB" id="A0A1F7I940"/>
<evidence type="ECO:0000313" key="1">
    <source>
        <dbReference type="EMBL" id="OGK39888.1"/>
    </source>
</evidence>
<comment type="caution">
    <text evidence="1">The sequence shown here is derived from an EMBL/GenBank/DDBJ whole genome shotgun (WGS) entry which is preliminary data.</text>
</comment>
<reference evidence="1 2" key="1">
    <citation type="journal article" date="2016" name="Nat. Commun.">
        <title>Thousands of microbial genomes shed light on interconnected biogeochemical processes in an aquifer system.</title>
        <authorList>
            <person name="Anantharaman K."/>
            <person name="Brown C.T."/>
            <person name="Hug L.A."/>
            <person name="Sharon I."/>
            <person name="Castelle C.J."/>
            <person name="Probst A.J."/>
            <person name="Thomas B.C."/>
            <person name="Singh A."/>
            <person name="Wilkins M.J."/>
            <person name="Karaoz U."/>
            <person name="Brodie E.L."/>
            <person name="Williams K.H."/>
            <person name="Hubbard S.S."/>
            <person name="Banfield J.F."/>
        </authorList>
    </citation>
    <scope>NUCLEOTIDE SEQUENCE [LARGE SCALE GENOMIC DNA]</scope>
</reference>
<gene>
    <name evidence="1" type="ORF">A3F34_02320</name>
</gene>
<sequence length="324" mass="37099">MSGEPVGPDGLSPRERMVAEIPVDDYIARYEVTDPYTVETLHDFPTLVYLLGRVTEEPQLRDSQFGDSERGVRFLVEGSGMFGHKHPDDAMRWKGMSNHSIGTARGVYYTDRRIRNLSESERKQLEDMGFDFTEFDTLDSELSRDFMFDSHVSRRRWDERRLYVLPQGETDPEGSPGEQAATMFRAEKAPEIFHRLIRVEDHAQHLAQLGPRGHHFPNIIDGILTWTDWTFAQSPMTLDARFEAIRRTRPDISADVLDILESSGRDFERVVNEVLGTDLRQEIIEAAPEDWELQIRRAYVSASGLTIAEAFPMYVAQYPGVEAS</sequence>
<proteinExistence type="predicted"/>
<name>A0A1F7I940_9BACT</name>
<organism evidence="1 2">
    <name type="scientific">Candidatus Roizmanbacteria bacterium RIFCSPHIGHO2_12_FULL_44_10</name>
    <dbReference type="NCBI Taxonomy" id="1802054"/>
    <lineage>
        <taxon>Bacteria</taxon>
        <taxon>Candidatus Roizmaniibacteriota</taxon>
    </lineage>
</organism>
<protein>
    <submittedName>
        <fullName evidence="1">Uncharacterized protein</fullName>
    </submittedName>
</protein>
<evidence type="ECO:0000313" key="2">
    <source>
        <dbReference type="Proteomes" id="UP000179024"/>
    </source>
</evidence>
<dbReference type="Proteomes" id="UP000179024">
    <property type="component" value="Unassembled WGS sequence"/>
</dbReference>
<accession>A0A1F7I940</accession>
<dbReference type="EMBL" id="MGAE01000011">
    <property type="protein sequence ID" value="OGK39888.1"/>
    <property type="molecule type" value="Genomic_DNA"/>
</dbReference>